<dbReference type="AlphaFoldDB" id="A0A133RZL6"/>
<comment type="caution">
    <text evidence="2">The sequence shown here is derived from an EMBL/GenBank/DDBJ whole genome shotgun (WGS) entry which is preliminary data.</text>
</comment>
<protein>
    <submittedName>
        <fullName evidence="2">Uncharacterized protein</fullName>
    </submittedName>
</protein>
<reference evidence="2 3" key="1">
    <citation type="submission" date="2016-01" db="EMBL/GenBank/DDBJ databases">
        <authorList>
            <person name="Oliw E.H."/>
        </authorList>
    </citation>
    <scope>NUCLEOTIDE SEQUENCE [LARGE SCALE GENOMIC DNA]</scope>
    <source>
        <strain evidence="2 3">CMW7756B</strain>
    </source>
</reference>
<feature type="region of interest" description="Disordered" evidence="1">
    <location>
        <begin position="101"/>
        <end position="139"/>
    </location>
</feature>
<gene>
    <name evidence="2" type="ORF">HMPREF3233_01998</name>
</gene>
<dbReference type="Proteomes" id="UP000070226">
    <property type="component" value="Unassembled WGS sequence"/>
</dbReference>
<evidence type="ECO:0000313" key="2">
    <source>
        <dbReference type="EMBL" id="KXA61182.1"/>
    </source>
</evidence>
<feature type="region of interest" description="Disordered" evidence="1">
    <location>
        <begin position="1"/>
        <end position="89"/>
    </location>
</feature>
<name>A0A133RZL6_9FIRM</name>
<evidence type="ECO:0000313" key="3">
    <source>
        <dbReference type="Proteomes" id="UP000070226"/>
    </source>
</evidence>
<accession>A0A133RZL6</accession>
<dbReference type="EMBL" id="LRQT01000123">
    <property type="protein sequence ID" value="KXA61182.1"/>
    <property type="molecule type" value="Genomic_DNA"/>
</dbReference>
<dbReference type="RefSeq" id="WP_060808019.1">
    <property type="nucleotide sequence ID" value="NZ_KQ958138.1"/>
</dbReference>
<proteinExistence type="predicted"/>
<sequence length="251" mass="26632">MITGMGLSLKGMSGTGAGQEAAEISFDLADAGESEHAEDYPTVTPPPEEAKPPTDAPASIAQKQETKPLVNTVEPQKTIDTEQPAPATKREWAVPKAIESEATGGETGVVTHQKQEQQKKLVGNDVSTDPNAEGNGLDNTDKDLSFFADALNLLTPGQRAWLEQSDINPTEYLRQVKEQGQASSVRGEAVVRVNFDASGSVIVGVNTPRIVEDSVPPDVRDEAIRIIKTSGSIVNKRGQVVSLAIPVVLGQ</sequence>
<organism evidence="2">
    <name type="scientific">Veillonella atypica</name>
    <dbReference type="NCBI Taxonomy" id="39777"/>
    <lineage>
        <taxon>Bacteria</taxon>
        <taxon>Bacillati</taxon>
        <taxon>Bacillota</taxon>
        <taxon>Negativicutes</taxon>
        <taxon>Veillonellales</taxon>
        <taxon>Veillonellaceae</taxon>
        <taxon>Veillonella</taxon>
    </lineage>
</organism>
<dbReference type="PATRIC" id="fig|39777.7.peg.1967"/>
<dbReference type="STRING" id="39777.B7L28_09015"/>
<evidence type="ECO:0000256" key="1">
    <source>
        <dbReference type="SAM" id="MobiDB-lite"/>
    </source>
</evidence>